<accession>U6GUJ6</accession>
<comment type="similarity">
    <text evidence="5">Belongs to the CFAP91 family.</text>
</comment>
<reference evidence="9" key="2">
    <citation type="submission" date="2013-10" db="EMBL/GenBank/DDBJ databases">
        <authorList>
            <person name="Aslett M."/>
        </authorList>
    </citation>
    <scope>NUCLEOTIDE SEQUENCE</scope>
    <source>
        <strain evidence="9">Houghton</strain>
    </source>
</reference>
<dbReference type="EMBL" id="HG673505">
    <property type="protein sequence ID" value="CDI83850.1"/>
    <property type="molecule type" value="Genomic_DNA"/>
</dbReference>
<evidence type="ECO:0000313" key="9">
    <source>
        <dbReference type="EMBL" id="CDI83850.1"/>
    </source>
</evidence>
<feature type="domain" description="CFAP91" evidence="8">
    <location>
        <begin position="55"/>
        <end position="173"/>
    </location>
</feature>
<gene>
    <name evidence="9" type="ORF">EAH_00044890</name>
</gene>
<protein>
    <recommendedName>
        <fullName evidence="6">Cilia- and flagella-associated protein 91</fullName>
    </recommendedName>
</protein>
<comment type="subcellular location">
    <subcellularLocation>
        <location evidence="1">Cytoplasm</location>
        <location evidence="1">Cytoskeleton</location>
        <location evidence="1">Cilium axoneme</location>
    </subcellularLocation>
</comment>
<reference evidence="9" key="1">
    <citation type="submission" date="2013-10" db="EMBL/GenBank/DDBJ databases">
        <title>Genomic analysis of the causative agents of coccidiosis in chickens.</title>
        <authorList>
            <person name="Reid A.J."/>
            <person name="Blake D."/>
            <person name="Billington K."/>
            <person name="Browne H."/>
            <person name="Dunn M."/>
            <person name="Hung S."/>
            <person name="Kawahara F."/>
            <person name="Miranda-Saavedra D."/>
            <person name="Mourier T."/>
            <person name="Nagra H."/>
            <person name="Otto T.D."/>
            <person name="Rawlings N."/>
            <person name="Sanchez A."/>
            <person name="Sanders M."/>
            <person name="Subramaniam C."/>
            <person name="Tay Y."/>
            <person name="Dear P."/>
            <person name="Doerig C."/>
            <person name="Gruber A."/>
            <person name="Parkinson J."/>
            <person name="Shirley M."/>
            <person name="Wan K.L."/>
            <person name="Berriman M."/>
            <person name="Tomley F."/>
            <person name="Pain A."/>
        </authorList>
    </citation>
    <scope>NUCLEOTIDE SEQUENCE</scope>
    <source>
        <strain evidence="9">Houghton</strain>
    </source>
</reference>
<evidence type="ECO:0000256" key="5">
    <source>
        <dbReference type="ARBA" id="ARBA00029468"/>
    </source>
</evidence>
<dbReference type="OrthoDB" id="567787at2759"/>
<dbReference type="AlphaFoldDB" id="U6GUJ6"/>
<dbReference type="GO" id="GO:0005930">
    <property type="term" value="C:axoneme"/>
    <property type="evidence" value="ECO:0007669"/>
    <property type="project" value="UniProtKB-SubCell"/>
</dbReference>
<evidence type="ECO:0000256" key="3">
    <source>
        <dbReference type="ARBA" id="ARBA00023212"/>
    </source>
</evidence>
<sequence length="187" mass="20590">MSTEAAVGRTGCLEEEDQYEACDPSSHHIGKTKASLLMRPIAHCGDFGAKSIALQSITREQDVQTDPYSPQYICTPGPQPKELAIAHLSWSRGLPATSREIRAIQELQLQRRLDEVLPPPTDEFCLAIRTSLMERQEVLKWAQRERDIRGASSSRGSCPASACHKNEDQERGSSSKAAEDLKGTLAT</sequence>
<dbReference type="RefSeq" id="XP_013247087.1">
    <property type="nucleotide sequence ID" value="XM_013391633.1"/>
</dbReference>
<keyword evidence="10" id="KW-1185">Reference proteome</keyword>
<evidence type="ECO:0000256" key="7">
    <source>
        <dbReference type="SAM" id="MobiDB-lite"/>
    </source>
</evidence>
<organism evidence="9 10">
    <name type="scientific">Eimeria acervulina</name>
    <name type="common">Coccidian parasite</name>
    <dbReference type="NCBI Taxonomy" id="5801"/>
    <lineage>
        <taxon>Eukaryota</taxon>
        <taxon>Sar</taxon>
        <taxon>Alveolata</taxon>
        <taxon>Apicomplexa</taxon>
        <taxon>Conoidasida</taxon>
        <taxon>Coccidia</taxon>
        <taxon>Eucoccidiorida</taxon>
        <taxon>Eimeriorina</taxon>
        <taxon>Eimeriidae</taxon>
        <taxon>Eimeria</taxon>
    </lineage>
</organism>
<evidence type="ECO:0000256" key="4">
    <source>
        <dbReference type="ARBA" id="ARBA00023273"/>
    </source>
</evidence>
<feature type="compositionally biased region" description="Basic and acidic residues" evidence="7">
    <location>
        <begin position="164"/>
        <end position="187"/>
    </location>
</feature>
<dbReference type="VEuPathDB" id="ToxoDB:EAH_00044890"/>
<name>U6GUJ6_EIMAC</name>
<dbReference type="InterPro" id="IPR026720">
    <property type="entry name" value="CFAP91"/>
</dbReference>
<keyword evidence="4" id="KW-0966">Cell projection</keyword>
<evidence type="ECO:0000256" key="6">
    <source>
        <dbReference type="ARBA" id="ARBA00029555"/>
    </source>
</evidence>
<proteinExistence type="inferred from homology"/>
<dbReference type="InterPro" id="IPR032840">
    <property type="entry name" value="CFAP91_dom"/>
</dbReference>
<dbReference type="PANTHER" id="PTHR22455">
    <property type="entry name" value="CILIA- AND FLAGELLA-ASSOCIATED PROTEIN 91"/>
    <property type="match status" value="1"/>
</dbReference>
<feature type="region of interest" description="Disordered" evidence="7">
    <location>
        <begin position="148"/>
        <end position="187"/>
    </location>
</feature>
<evidence type="ECO:0000256" key="2">
    <source>
        <dbReference type="ARBA" id="ARBA00022490"/>
    </source>
</evidence>
<evidence type="ECO:0000256" key="1">
    <source>
        <dbReference type="ARBA" id="ARBA00004430"/>
    </source>
</evidence>
<keyword evidence="2" id="KW-0963">Cytoplasm</keyword>
<evidence type="ECO:0000259" key="8">
    <source>
        <dbReference type="Pfam" id="PF14738"/>
    </source>
</evidence>
<dbReference type="PANTHER" id="PTHR22455:SF10">
    <property type="entry name" value="CILIA- AND FLAGELLA-ASSOCIATED PROTEIN 91"/>
    <property type="match status" value="1"/>
</dbReference>
<dbReference type="Pfam" id="PF14738">
    <property type="entry name" value="CFAP91"/>
    <property type="match status" value="1"/>
</dbReference>
<dbReference type="GeneID" id="25272559"/>
<evidence type="ECO:0000313" key="10">
    <source>
        <dbReference type="Proteomes" id="UP000018050"/>
    </source>
</evidence>
<keyword evidence="3" id="KW-0206">Cytoskeleton</keyword>
<dbReference type="Proteomes" id="UP000018050">
    <property type="component" value="Unassembled WGS sequence"/>
</dbReference>